<dbReference type="PROSITE" id="PS00101">
    <property type="entry name" value="HEXAPEP_TRANSFERASES"/>
    <property type="match status" value="1"/>
</dbReference>
<evidence type="ECO:0000256" key="1">
    <source>
        <dbReference type="ARBA" id="ARBA00022516"/>
    </source>
</evidence>
<evidence type="ECO:0000259" key="8">
    <source>
        <dbReference type="Pfam" id="PF04613"/>
    </source>
</evidence>
<dbReference type="InterPro" id="IPR056729">
    <property type="entry name" value="GMPPB_C"/>
</dbReference>
<feature type="domain" description="Mannose-1-phosphate guanyltransferase C-terminal" evidence="9">
    <location>
        <begin position="109"/>
        <end position="189"/>
    </location>
</feature>
<comment type="pathway">
    <text evidence="7">Bacterial outer membrane biogenesis; LPS lipid A biosynthesis.</text>
</comment>
<dbReference type="GO" id="GO:0016020">
    <property type="term" value="C:membrane"/>
    <property type="evidence" value="ECO:0007669"/>
    <property type="project" value="GOC"/>
</dbReference>
<dbReference type="AlphaFoldDB" id="A0A926ZH05"/>
<comment type="caution">
    <text evidence="10">The sequence shown here is derived from an EMBL/GenBank/DDBJ whole genome shotgun (WGS) entry which is preliminary data.</text>
</comment>
<keyword evidence="2 7" id="KW-0441">Lipid A biosynthesis</keyword>
<dbReference type="InterPro" id="IPR001451">
    <property type="entry name" value="Hexapep"/>
</dbReference>
<dbReference type="GO" id="GO:0031470">
    <property type="term" value="C:carboxysome"/>
    <property type="evidence" value="ECO:0007669"/>
    <property type="project" value="UniProtKB-ARBA"/>
</dbReference>
<dbReference type="Gene3D" id="2.160.10.10">
    <property type="entry name" value="Hexapeptide repeat proteins"/>
    <property type="match status" value="1"/>
</dbReference>
<protein>
    <recommendedName>
        <fullName evidence="7">UDP-3-O-acylglucosamine N-acyltransferase</fullName>
        <ecNumber evidence="7">2.3.1.191</ecNumber>
    </recommendedName>
</protein>
<evidence type="ECO:0000256" key="2">
    <source>
        <dbReference type="ARBA" id="ARBA00022556"/>
    </source>
</evidence>
<evidence type="ECO:0000313" key="10">
    <source>
        <dbReference type="EMBL" id="MBD2182124.1"/>
    </source>
</evidence>
<comment type="function">
    <text evidence="7">Catalyzes the N-acylation of UDP-3-O-acylglucosamine using 3-hydroxyacyl-ACP as the acyl donor. Is involved in the biosynthesis of lipid A, a phosphorylated glycolipid that anchors the lipopolysaccharide to the outer membrane of the cell.</text>
</comment>
<dbReference type="Pfam" id="PF25087">
    <property type="entry name" value="GMPPB_C"/>
    <property type="match status" value="1"/>
</dbReference>
<name>A0A926ZH05_9CYAN</name>
<evidence type="ECO:0000256" key="4">
    <source>
        <dbReference type="ARBA" id="ARBA00022737"/>
    </source>
</evidence>
<dbReference type="SUPFAM" id="SSF51161">
    <property type="entry name" value="Trimeric LpxA-like enzymes"/>
    <property type="match status" value="1"/>
</dbReference>
<feature type="domain" description="UDP-3-O-[3-hydroxymyristoyl] glucosamine N-acyltransferase non-repeat region" evidence="8">
    <location>
        <begin position="25"/>
        <end position="97"/>
    </location>
</feature>
<evidence type="ECO:0000256" key="6">
    <source>
        <dbReference type="ARBA" id="ARBA00023315"/>
    </source>
</evidence>
<evidence type="ECO:0000313" key="11">
    <source>
        <dbReference type="Proteomes" id="UP000641646"/>
    </source>
</evidence>
<dbReference type="NCBIfam" id="TIGR01853">
    <property type="entry name" value="lipid_A_lpxD"/>
    <property type="match status" value="1"/>
</dbReference>
<evidence type="ECO:0000256" key="7">
    <source>
        <dbReference type="HAMAP-Rule" id="MF_00523"/>
    </source>
</evidence>
<evidence type="ECO:0000256" key="5">
    <source>
        <dbReference type="ARBA" id="ARBA00023098"/>
    </source>
</evidence>
<gene>
    <name evidence="7 10" type="primary">lpxD</name>
    <name evidence="10" type="ORF">H6G03_13585</name>
</gene>
<reference evidence="10" key="1">
    <citation type="journal article" date="2015" name="ISME J.">
        <title>Draft Genome Sequence of Streptomyces incarnatus NRRL8089, which Produces the Nucleoside Antibiotic Sinefungin.</title>
        <authorList>
            <person name="Oshima K."/>
            <person name="Hattori M."/>
            <person name="Shimizu H."/>
            <person name="Fukuda K."/>
            <person name="Nemoto M."/>
            <person name="Inagaki K."/>
            <person name="Tamura T."/>
        </authorList>
    </citation>
    <scope>NUCLEOTIDE SEQUENCE</scope>
    <source>
        <strain evidence="10">FACHB-1375</strain>
    </source>
</reference>
<keyword evidence="5 7" id="KW-0443">Lipid metabolism</keyword>
<comment type="subunit">
    <text evidence="7">Homotrimer.</text>
</comment>
<dbReference type="GO" id="GO:0016410">
    <property type="term" value="F:N-acyltransferase activity"/>
    <property type="evidence" value="ECO:0007669"/>
    <property type="project" value="InterPro"/>
</dbReference>
<dbReference type="Gene3D" id="3.40.1390.10">
    <property type="entry name" value="MurE/MurF, N-terminal domain"/>
    <property type="match status" value="1"/>
</dbReference>
<dbReference type="Pfam" id="PF00132">
    <property type="entry name" value="Hexapep"/>
    <property type="match status" value="1"/>
</dbReference>
<keyword evidence="6 7" id="KW-0012">Acyltransferase</keyword>
<dbReference type="CDD" id="cd03352">
    <property type="entry name" value="LbH_LpxD"/>
    <property type="match status" value="1"/>
</dbReference>
<organism evidence="10 11">
    <name type="scientific">Aerosakkonema funiforme FACHB-1375</name>
    <dbReference type="NCBI Taxonomy" id="2949571"/>
    <lineage>
        <taxon>Bacteria</taxon>
        <taxon>Bacillati</taxon>
        <taxon>Cyanobacteriota</taxon>
        <taxon>Cyanophyceae</taxon>
        <taxon>Oscillatoriophycideae</taxon>
        <taxon>Aerosakkonematales</taxon>
        <taxon>Aerosakkonemataceae</taxon>
        <taxon>Aerosakkonema</taxon>
    </lineage>
</organism>
<accession>A0A926ZH05</accession>
<dbReference type="NCBIfam" id="NF002060">
    <property type="entry name" value="PRK00892.1"/>
    <property type="match status" value="1"/>
</dbReference>
<keyword evidence="1 7" id="KW-0444">Lipid biosynthesis</keyword>
<dbReference type="GO" id="GO:0043886">
    <property type="term" value="F:structural constituent of carboxysome shell"/>
    <property type="evidence" value="ECO:0007669"/>
    <property type="project" value="UniProtKB-ARBA"/>
</dbReference>
<dbReference type="Proteomes" id="UP000641646">
    <property type="component" value="Unassembled WGS sequence"/>
</dbReference>
<dbReference type="InterPro" id="IPR018357">
    <property type="entry name" value="Hexapep_transf_CS"/>
</dbReference>
<keyword evidence="3 7" id="KW-0808">Transferase</keyword>
<dbReference type="InterPro" id="IPR020573">
    <property type="entry name" value="UDP_GlcNAc_AcTrfase_non-rep"/>
</dbReference>
<dbReference type="GO" id="GO:0009245">
    <property type="term" value="P:lipid A biosynthetic process"/>
    <property type="evidence" value="ECO:0007669"/>
    <property type="project" value="UniProtKB-UniRule"/>
</dbReference>
<keyword evidence="4 7" id="KW-0677">Repeat</keyword>
<dbReference type="RefSeq" id="WP_190464957.1">
    <property type="nucleotide sequence ID" value="NZ_JACJPW010000031.1"/>
</dbReference>
<feature type="active site" description="Proton acceptor" evidence="7">
    <location>
        <position position="247"/>
    </location>
</feature>
<evidence type="ECO:0000256" key="3">
    <source>
        <dbReference type="ARBA" id="ARBA00022679"/>
    </source>
</evidence>
<keyword evidence="11" id="KW-1185">Reference proteome</keyword>
<comment type="similarity">
    <text evidence="7">Belongs to the transferase hexapeptide repeat family. LpxD subfamily.</text>
</comment>
<dbReference type="EMBL" id="JACJPW010000031">
    <property type="protein sequence ID" value="MBD2182124.1"/>
    <property type="molecule type" value="Genomic_DNA"/>
</dbReference>
<comment type="catalytic activity">
    <reaction evidence="7">
        <text>a UDP-3-O-[(3R)-3-hydroxyacyl]-alpha-D-glucosamine + a (3R)-hydroxyacyl-[ACP] = a UDP-2-N,3-O-bis[(3R)-3-hydroxyacyl]-alpha-D-glucosamine + holo-[ACP] + H(+)</text>
        <dbReference type="Rhea" id="RHEA:53836"/>
        <dbReference type="Rhea" id="RHEA-COMP:9685"/>
        <dbReference type="Rhea" id="RHEA-COMP:9945"/>
        <dbReference type="ChEBI" id="CHEBI:15378"/>
        <dbReference type="ChEBI" id="CHEBI:64479"/>
        <dbReference type="ChEBI" id="CHEBI:78827"/>
        <dbReference type="ChEBI" id="CHEBI:137740"/>
        <dbReference type="ChEBI" id="CHEBI:137748"/>
        <dbReference type="EC" id="2.3.1.191"/>
    </reaction>
</comment>
<dbReference type="PANTHER" id="PTHR43378">
    <property type="entry name" value="UDP-3-O-ACYLGLUCOSAMINE N-ACYLTRANSFERASE"/>
    <property type="match status" value="1"/>
</dbReference>
<evidence type="ECO:0000259" key="9">
    <source>
        <dbReference type="Pfam" id="PF25087"/>
    </source>
</evidence>
<dbReference type="Pfam" id="PF04613">
    <property type="entry name" value="LpxD"/>
    <property type="match status" value="1"/>
</dbReference>
<dbReference type="InterPro" id="IPR011004">
    <property type="entry name" value="Trimer_LpxA-like_sf"/>
</dbReference>
<dbReference type="EC" id="2.3.1.191" evidence="7"/>
<dbReference type="GO" id="GO:0103118">
    <property type="term" value="F:UDP-3-O-[(3R)-3-hydroxyacyl]-glucosamine N-acyltransferase activity"/>
    <property type="evidence" value="ECO:0007669"/>
    <property type="project" value="UniProtKB-EC"/>
</dbReference>
<reference evidence="10" key="2">
    <citation type="submission" date="2020-08" db="EMBL/GenBank/DDBJ databases">
        <authorList>
            <person name="Chen M."/>
            <person name="Teng W."/>
            <person name="Zhao L."/>
            <person name="Hu C."/>
            <person name="Zhou Y."/>
            <person name="Han B."/>
            <person name="Song L."/>
            <person name="Shu W."/>
        </authorList>
    </citation>
    <scope>NUCLEOTIDE SEQUENCE</scope>
    <source>
        <strain evidence="10">FACHB-1375</strain>
    </source>
</reference>
<sequence length="347" mass="36646">MKFSEIVQKLDVNASNSLTSNPDLNPEIAGVAAIEEATPGSISYIEGGKFAAFVGKTAASALILPADEALQQQATERGIAWIATKDPRLLFAKTIALFYKPFHPAPEIHPAAVIHPSAEIGNDVYIGPHAVIQAGVKIGNYVCVHPNVVIYPEVQIGDRTILHANCTIHERARIGANCVIHSGAVIGAEGFGFVPTPHGWFKMEQSGCTVLEDGVEVGCNSTIDRPAVGETRIAQNTKIDNLVQIGHGCQVGSNSALAAQVGLAGGVKVGNRVLLAGQVGIANQAKIGDGAIASAKAGIHNDVEPGEIVSGIPAISHKHFLKTAAIYNRLPEMYQILKQLQRRFSEK</sequence>
<proteinExistence type="inferred from homology"/>
<dbReference type="InterPro" id="IPR007691">
    <property type="entry name" value="LpxD"/>
</dbReference>
<dbReference type="HAMAP" id="MF_00523">
    <property type="entry name" value="LpxD"/>
    <property type="match status" value="1"/>
</dbReference>
<dbReference type="PANTHER" id="PTHR43378:SF2">
    <property type="entry name" value="UDP-3-O-ACYLGLUCOSAMINE N-ACYLTRANSFERASE 1, MITOCHONDRIAL-RELATED"/>
    <property type="match status" value="1"/>
</dbReference>